<dbReference type="STRING" id="763665.A0A2G5BH20"/>
<comment type="catalytic activity">
    <reaction evidence="1">
        <text>All bonds known to be hydrolyzed by this endopeptidase have arginine in P1 and an acidic residue in P4. P6 is often occupied by an acidic residue or by a hydroxy-amino-acid residue, the phosphorylation of which enhances cleavage.</text>
        <dbReference type="EC" id="3.4.22.49"/>
    </reaction>
</comment>
<evidence type="ECO:0000313" key="7">
    <source>
        <dbReference type="Proteomes" id="UP000242474"/>
    </source>
</evidence>
<sequence>MVVLHVARRTKYCPYKRSEDDSVDNDWLDICSLLWDIYFYQGAAPPSDEEILNAFADCLGSAVQEFAENDSIAGADSKSGRPHLILVLDKHAQQIPWECMPCIRDYPVSRVPSISFLQERILAMKTAPMRDTSGSSSNDNVPGVHVSGKQAFFVLNPEGDLHRTQANFEAYLRSAATWNGVVGRRPMNNECEHGLASSDIFLYFGHGGAESYISRSQIRALDRCAVALLLGCSSGQLKLAGEYDALGTATDYLVGGCPALVGNLWDVGDKDIDRFAASMLHAWGLNRYSTESIALKLDCERNPSAPEQPVSLAEAVCLARKACRMSYLTGAAPVVYGIPAYLT</sequence>
<dbReference type="Pfam" id="PF03568">
    <property type="entry name" value="Separin_C"/>
    <property type="match status" value="1"/>
</dbReference>
<dbReference type="PANTHER" id="PTHR12792:SF0">
    <property type="entry name" value="SEPARIN"/>
    <property type="match status" value="1"/>
</dbReference>
<dbReference type="GO" id="GO:0044732">
    <property type="term" value="C:mitotic spindle pole body"/>
    <property type="evidence" value="ECO:0007669"/>
    <property type="project" value="TreeGrafter"/>
</dbReference>
<accession>A0A2G5BH20</accession>
<dbReference type="GO" id="GO:0051307">
    <property type="term" value="P:meiotic chromosome separation"/>
    <property type="evidence" value="ECO:0007669"/>
    <property type="project" value="TreeGrafter"/>
</dbReference>
<proteinExistence type="predicted"/>
<keyword evidence="7" id="KW-1185">Reference proteome</keyword>
<name>A0A2G5BH20_COERN</name>
<feature type="domain" description="Peptidase C50" evidence="5">
    <location>
        <begin position="148"/>
        <end position="243"/>
    </location>
</feature>
<protein>
    <recommendedName>
        <fullName evidence="2">separase</fullName>
        <ecNumber evidence="2">3.4.22.49</ecNumber>
    </recommendedName>
</protein>
<evidence type="ECO:0000256" key="4">
    <source>
        <dbReference type="ARBA" id="ARBA00022829"/>
    </source>
</evidence>
<dbReference type="GO" id="GO:0072686">
    <property type="term" value="C:mitotic spindle"/>
    <property type="evidence" value="ECO:0007669"/>
    <property type="project" value="TreeGrafter"/>
</dbReference>
<dbReference type="GO" id="GO:0006508">
    <property type="term" value="P:proteolysis"/>
    <property type="evidence" value="ECO:0007669"/>
    <property type="project" value="InterPro"/>
</dbReference>
<dbReference type="GO" id="GO:0005634">
    <property type="term" value="C:nucleus"/>
    <property type="evidence" value="ECO:0007669"/>
    <property type="project" value="InterPro"/>
</dbReference>
<dbReference type="InterPro" id="IPR030397">
    <property type="entry name" value="SEPARIN_core_dom"/>
</dbReference>
<dbReference type="OrthoDB" id="10255632at2759"/>
<evidence type="ECO:0000256" key="3">
    <source>
        <dbReference type="ARBA" id="ARBA00022801"/>
    </source>
</evidence>
<keyword evidence="3" id="KW-0378">Hydrolase</keyword>
<dbReference type="InterPro" id="IPR005314">
    <property type="entry name" value="Peptidase_C50"/>
</dbReference>
<organism evidence="6 7">
    <name type="scientific">Coemansia reversa (strain ATCC 12441 / NRRL 1564)</name>
    <dbReference type="NCBI Taxonomy" id="763665"/>
    <lineage>
        <taxon>Eukaryota</taxon>
        <taxon>Fungi</taxon>
        <taxon>Fungi incertae sedis</taxon>
        <taxon>Zoopagomycota</taxon>
        <taxon>Kickxellomycotina</taxon>
        <taxon>Kickxellomycetes</taxon>
        <taxon>Kickxellales</taxon>
        <taxon>Kickxellaceae</taxon>
        <taxon>Coemansia</taxon>
    </lineage>
</organism>
<dbReference type="PANTHER" id="PTHR12792">
    <property type="entry name" value="EXTRA SPINDLE POLES 1-RELATED"/>
    <property type="match status" value="1"/>
</dbReference>
<gene>
    <name evidence="6" type="ORF">COEREDRAFT_39429</name>
</gene>
<dbReference type="PROSITE" id="PS51700">
    <property type="entry name" value="SEPARIN"/>
    <property type="match status" value="1"/>
</dbReference>
<dbReference type="EC" id="3.4.22.49" evidence="2"/>
<reference evidence="6 7" key="1">
    <citation type="journal article" date="2015" name="Genome Biol. Evol.">
        <title>Phylogenomic analyses indicate that early fungi evolved digesting cell walls of algal ancestors of land plants.</title>
        <authorList>
            <person name="Chang Y."/>
            <person name="Wang S."/>
            <person name="Sekimoto S."/>
            <person name="Aerts A.L."/>
            <person name="Choi C."/>
            <person name="Clum A."/>
            <person name="LaButti K.M."/>
            <person name="Lindquist E.A."/>
            <person name="Yee Ngan C."/>
            <person name="Ohm R.A."/>
            <person name="Salamov A.A."/>
            <person name="Grigoriev I.V."/>
            <person name="Spatafora J.W."/>
            <person name="Berbee M.L."/>
        </authorList>
    </citation>
    <scope>NUCLEOTIDE SEQUENCE [LARGE SCALE GENOMIC DNA]</scope>
    <source>
        <strain evidence="6 7">NRRL 1564</strain>
    </source>
</reference>
<keyword evidence="4" id="KW-0159">Chromosome partition</keyword>
<evidence type="ECO:0000256" key="1">
    <source>
        <dbReference type="ARBA" id="ARBA00000451"/>
    </source>
</evidence>
<dbReference type="Proteomes" id="UP000242474">
    <property type="component" value="Unassembled WGS sequence"/>
</dbReference>
<dbReference type="EMBL" id="KZ303490">
    <property type="protein sequence ID" value="PIA18320.1"/>
    <property type="molecule type" value="Genomic_DNA"/>
</dbReference>
<evidence type="ECO:0000259" key="5">
    <source>
        <dbReference type="PROSITE" id="PS51700"/>
    </source>
</evidence>
<evidence type="ECO:0000313" key="6">
    <source>
        <dbReference type="EMBL" id="PIA18320.1"/>
    </source>
</evidence>
<dbReference type="AlphaFoldDB" id="A0A2G5BH20"/>
<dbReference type="GO" id="GO:0005737">
    <property type="term" value="C:cytoplasm"/>
    <property type="evidence" value="ECO:0007669"/>
    <property type="project" value="TreeGrafter"/>
</dbReference>
<dbReference type="GO" id="GO:0004197">
    <property type="term" value="F:cysteine-type endopeptidase activity"/>
    <property type="evidence" value="ECO:0007669"/>
    <property type="project" value="InterPro"/>
</dbReference>
<evidence type="ECO:0000256" key="2">
    <source>
        <dbReference type="ARBA" id="ARBA00012489"/>
    </source>
</evidence>